<protein>
    <submittedName>
        <fullName evidence="2">Uncharacterized protein</fullName>
    </submittedName>
</protein>
<proteinExistence type="predicted"/>
<dbReference type="RefSeq" id="WP_203872548.1">
    <property type="nucleotide sequence ID" value="NZ_BOOK01000001.1"/>
</dbReference>
<evidence type="ECO:0000313" key="3">
    <source>
        <dbReference type="Proteomes" id="UP000634476"/>
    </source>
</evidence>
<sequence>MSHVIRPAGPSGSKFTLNTDGERHTVQNVLSVATLGLGLVAFVAGLSPAAHIIASWAGAIGFFGGLYSQYISATTPERSLNVVGIVASFVGAAFGVYHGGFMP</sequence>
<keyword evidence="1" id="KW-1133">Transmembrane helix</keyword>
<name>A0A8J3SSR1_9ACTN</name>
<organism evidence="2 3">
    <name type="scientific">Planobispora takensis</name>
    <dbReference type="NCBI Taxonomy" id="1367882"/>
    <lineage>
        <taxon>Bacteria</taxon>
        <taxon>Bacillati</taxon>
        <taxon>Actinomycetota</taxon>
        <taxon>Actinomycetes</taxon>
        <taxon>Streptosporangiales</taxon>
        <taxon>Streptosporangiaceae</taxon>
        <taxon>Planobispora</taxon>
    </lineage>
</organism>
<dbReference type="Proteomes" id="UP000634476">
    <property type="component" value="Unassembled WGS sequence"/>
</dbReference>
<gene>
    <name evidence="2" type="ORF">Pta02_00440</name>
</gene>
<dbReference type="AlphaFoldDB" id="A0A8J3SSR1"/>
<accession>A0A8J3SSR1</accession>
<reference evidence="2" key="1">
    <citation type="submission" date="2021-01" db="EMBL/GenBank/DDBJ databases">
        <title>Whole genome shotgun sequence of Planobispora takensis NBRC 109077.</title>
        <authorList>
            <person name="Komaki H."/>
            <person name="Tamura T."/>
        </authorList>
    </citation>
    <scope>NUCLEOTIDE SEQUENCE</scope>
    <source>
        <strain evidence="2">NBRC 109077</strain>
    </source>
</reference>
<comment type="caution">
    <text evidence="2">The sequence shown here is derived from an EMBL/GenBank/DDBJ whole genome shotgun (WGS) entry which is preliminary data.</text>
</comment>
<evidence type="ECO:0000313" key="2">
    <source>
        <dbReference type="EMBL" id="GIH98035.1"/>
    </source>
</evidence>
<feature type="transmembrane region" description="Helical" evidence="1">
    <location>
        <begin position="79"/>
        <end position="97"/>
    </location>
</feature>
<evidence type="ECO:0000256" key="1">
    <source>
        <dbReference type="SAM" id="Phobius"/>
    </source>
</evidence>
<keyword evidence="1" id="KW-0472">Membrane</keyword>
<dbReference type="EMBL" id="BOOK01000001">
    <property type="protein sequence ID" value="GIH98035.1"/>
    <property type="molecule type" value="Genomic_DNA"/>
</dbReference>
<keyword evidence="3" id="KW-1185">Reference proteome</keyword>
<feature type="transmembrane region" description="Helical" evidence="1">
    <location>
        <begin position="39"/>
        <end position="67"/>
    </location>
</feature>
<keyword evidence="1" id="KW-0812">Transmembrane</keyword>